<comment type="caution">
    <text evidence="6">The sequence shown here is derived from an EMBL/GenBank/DDBJ whole genome shotgun (WGS) entry which is preliminary data.</text>
</comment>
<keyword evidence="4 6" id="KW-0808">Transferase</keyword>
<dbReference type="EMBL" id="WRPP01000005">
    <property type="protein sequence ID" value="MVU80750.1"/>
    <property type="molecule type" value="Genomic_DNA"/>
</dbReference>
<dbReference type="PANTHER" id="PTHR43179:SF12">
    <property type="entry name" value="GALACTOFURANOSYLTRANSFERASE GLFT2"/>
    <property type="match status" value="1"/>
</dbReference>
<dbReference type="PANTHER" id="PTHR43179">
    <property type="entry name" value="RHAMNOSYLTRANSFERASE WBBL"/>
    <property type="match status" value="1"/>
</dbReference>
<name>A0A7K1V282_9NOCA</name>
<comment type="similarity">
    <text evidence="2">Belongs to the glycosyltransferase 2 family.</text>
</comment>
<reference evidence="6 7" key="1">
    <citation type="submission" date="2019-12" db="EMBL/GenBank/DDBJ databases">
        <title>Nocardia sp. nov. ET3-3 isolated from soil.</title>
        <authorList>
            <person name="Kanchanasin P."/>
            <person name="Tanasupawat S."/>
            <person name="Yuki M."/>
            <person name="Kudo T."/>
        </authorList>
    </citation>
    <scope>NUCLEOTIDE SEQUENCE [LARGE SCALE GENOMIC DNA]</scope>
    <source>
        <strain evidence="6 7">ET3-3</strain>
    </source>
</reference>
<evidence type="ECO:0000313" key="7">
    <source>
        <dbReference type="Proteomes" id="UP000466794"/>
    </source>
</evidence>
<dbReference type="InterPro" id="IPR023981">
    <property type="entry name" value="MftF"/>
</dbReference>
<evidence type="ECO:0000256" key="3">
    <source>
        <dbReference type="ARBA" id="ARBA00022676"/>
    </source>
</evidence>
<dbReference type="Gene3D" id="3.90.550.10">
    <property type="entry name" value="Spore Coat Polysaccharide Biosynthesis Protein SpsA, Chain A"/>
    <property type="match status" value="1"/>
</dbReference>
<keyword evidence="3" id="KW-0328">Glycosyltransferase</keyword>
<evidence type="ECO:0000256" key="4">
    <source>
        <dbReference type="ARBA" id="ARBA00022679"/>
    </source>
</evidence>
<dbReference type="SUPFAM" id="SSF53448">
    <property type="entry name" value="Nucleotide-diphospho-sugar transferases"/>
    <property type="match status" value="1"/>
</dbReference>
<keyword evidence="7" id="KW-1185">Reference proteome</keyword>
<protein>
    <submittedName>
        <fullName evidence="6">Mycofactocin system glycosyltransferase</fullName>
    </submittedName>
</protein>
<dbReference type="NCBIfam" id="TIGR03965">
    <property type="entry name" value="mycofact_glyco"/>
    <property type="match status" value="1"/>
</dbReference>
<dbReference type="InterPro" id="IPR029044">
    <property type="entry name" value="Nucleotide-diphossugar_trans"/>
</dbReference>
<gene>
    <name evidence="6" type="primary">mftF</name>
    <name evidence="6" type="ORF">GPX89_26290</name>
</gene>
<comment type="pathway">
    <text evidence="1">Cell wall biogenesis; cell wall polysaccharide biosynthesis.</text>
</comment>
<proteinExistence type="inferred from homology"/>
<evidence type="ECO:0000256" key="2">
    <source>
        <dbReference type="ARBA" id="ARBA00006739"/>
    </source>
</evidence>
<dbReference type="Proteomes" id="UP000466794">
    <property type="component" value="Unassembled WGS sequence"/>
</dbReference>
<dbReference type="AlphaFoldDB" id="A0A7K1V282"/>
<feature type="domain" description="Glycosyltransferase 2-like" evidence="5">
    <location>
        <begin position="84"/>
        <end position="199"/>
    </location>
</feature>
<dbReference type="RefSeq" id="WP_328602336.1">
    <property type="nucleotide sequence ID" value="NZ_WRPP01000005.1"/>
</dbReference>
<evidence type="ECO:0000256" key="1">
    <source>
        <dbReference type="ARBA" id="ARBA00004776"/>
    </source>
</evidence>
<evidence type="ECO:0000259" key="5">
    <source>
        <dbReference type="Pfam" id="PF00535"/>
    </source>
</evidence>
<dbReference type="Pfam" id="PF00535">
    <property type="entry name" value="Glycos_transf_2"/>
    <property type="match status" value="1"/>
</dbReference>
<dbReference type="GO" id="GO:0016757">
    <property type="term" value="F:glycosyltransferase activity"/>
    <property type="evidence" value="ECO:0007669"/>
    <property type="project" value="UniProtKB-KW"/>
</dbReference>
<sequence length="486" mass="52174">MNTPVPHGFRIALEPGTRQLDGYTLRGGSPARVLRLSRNGRAAWDELRTGPIASTASGILARHLTDAGLAHPRPPASHIPPTVTVIVPVRDRAQELARCLAALDGAYPAVVVDDGSHDPDAISRVAEKYSATLVRRLHCGGPAAARNSGLVSAKTDLIAFLDSDCVADPRWIERLVDHFSDPLVAAVAPRILALPSATTAGRYAATAGSLDMGPHEGRVAPGARVSFVPTAALVVRRDTLSAVGSFDERLRYGEDVDLIWRLHGAGFRIRYEPAVSVRHQEPRTWSALLTRRFHYGTSAGPLALRHPDALAPLVVAPIPAATVAAALAGYPVVAGIGLAATIARAKDTLRETNLSTEEAPEIAVRTCWRTLLGLGRYANQFAWPLLISALVRPCGATPATRTRLRTMAAALVLVEPVTAYVRDRPRLDLVRYTLGRLADDAAYGAGVWAGALRHRTTIPLRPVLARRSGRDTTTSKLHRKDPTHNE</sequence>
<accession>A0A7K1V282</accession>
<evidence type="ECO:0000313" key="6">
    <source>
        <dbReference type="EMBL" id="MVU80750.1"/>
    </source>
</evidence>
<dbReference type="InterPro" id="IPR001173">
    <property type="entry name" value="Glyco_trans_2-like"/>
</dbReference>
<organism evidence="6 7">
    <name type="scientific">Nocardia terrae</name>
    <dbReference type="NCBI Taxonomy" id="2675851"/>
    <lineage>
        <taxon>Bacteria</taxon>
        <taxon>Bacillati</taxon>
        <taxon>Actinomycetota</taxon>
        <taxon>Actinomycetes</taxon>
        <taxon>Mycobacteriales</taxon>
        <taxon>Nocardiaceae</taxon>
        <taxon>Nocardia</taxon>
    </lineage>
</organism>